<dbReference type="AlphaFoldDB" id="V2XB34"/>
<feature type="chain" id="PRO_5004712090" evidence="3">
    <location>
        <begin position="31"/>
        <end position="609"/>
    </location>
</feature>
<sequence length="609" mass="66203">MVKPSHFHCPKAALCLLIVCFLPARYSATAQDFVSSTLWQNPAITVSPEDRVKIARDGIERTIVMLGTNGQFNDSFYGTPARLFSQMAEFDLATNQTTYKDQLLQYFQQAQGVQTGFLNEFSCHEFSVFTYRTCLQINYGLAYGIAAARAYAAYRDPAFMDFAQTAWKSGSEYTLSQDVLQAGKISGKNLTLRKACTLNSMVGGSFWRRDPNSLDLNSLSTGSFLVTSALLAEATNASAYQDAAIQAADFISNHLMNFQGVIQDSIDASTCTPSAEPAHSYNAGLTLEGLAVLSSVTRNATISQRLRNLILDTVSSNAWQDNDGIIENGGSELGGQYVVRGLAAVYNRNSTPSDLRNYIKDYIGVQYNAVLKNATEQGSSVYGASWKGPPPSAFSSEAQTNALSVLIAAIPLRNDTFPSGGSVGPDGPPKFDDPPVPKKPLNVGAIVGGVVGGLALVAIVLAVFLIWRRRQLGHRYTNNYLDHSRPQERQEMDHTLQLNASFSDVTTQNLQGFTNGRYREKRLTRFVAPETFTSLSSGRSKTSGTQDIANSSSAYGGSSNLPSDYQSSVGSSTFGSVPTAELVRLLNERLQPVRWREDEAPPDYASQHG</sequence>
<keyword evidence="2" id="KW-0812">Transmembrane</keyword>
<name>V2XB34_MONRO</name>
<dbReference type="InterPro" id="IPR005198">
    <property type="entry name" value="Glyco_hydro_76"/>
</dbReference>
<dbReference type="OrthoDB" id="10556043at2759"/>
<dbReference type="PANTHER" id="PTHR47791">
    <property type="entry name" value="MEIOTICALLY UP-REGULATED GENE 191 PROTEIN"/>
    <property type="match status" value="1"/>
</dbReference>
<dbReference type="GO" id="GO:0005975">
    <property type="term" value="P:carbohydrate metabolic process"/>
    <property type="evidence" value="ECO:0007669"/>
    <property type="project" value="InterPro"/>
</dbReference>
<keyword evidence="2" id="KW-0472">Membrane</keyword>
<dbReference type="InterPro" id="IPR053169">
    <property type="entry name" value="MUG_Protein"/>
</dbReference>
<evidence type="ECO:0000256" key="2">
    <source>
        <dbReference type="SAM" id="Phobius"/>
    </source>
</evidence>
<dbReference type="Proteomes" id="UP000017559">
    <property type="component" value="Unassembled WGS sequence"/>
</dbReference>
<evidence type="ECO:0000256" key="1">
    <source>
        <dbReference type="SAM" id="MobiDB-lite"/>
    </source>
</evidence>
<dbReference type="Pfam" id="PF03663">
    <property type="entry name" value="Glyco_hydro_76"/>
    <property type="match status" value="1"/>
</dbReference>
<dbReference type="EMBL" id="AWSO01000486">
    <property type="protein sequence ID" value="ESK90021.1"/>
    <property type="molecule type" value="Genomic_DNA"/>
</dbReference>
<feature type="compositionally biased region" description="Polar residues" evidence="1">
    <location>
        <begin position="534"/>
        <end position="548"/>
    </location>
</feature>
<feature type="region of interest" description="Disordered" evidence="1">
    <location>
        <begin position="590"/>
        <end position="609"/>
    </location>
</feature>
<dbReference type="InterPro" id="IPR008928">
    <property type="entry name" value="6-hairpin_glycosidase_sf"/>
</dbReference>
<gene>
    <name evidence="4" type="ORF">Moror_7911</name>
</gene>
<comment type="caution">
    <text evidence="4">The sequence shown here is derived from an EMBL/GenBank/DDBJ whole genome shotgun (WGS) entry which is preliminary data.</text>
</comment>
<feature type="region of interest" description="Disordered" evidence="1">
    <location>
        <begin position="534"/>
        <end position="560"/>
    </location>
</feature>
<dbReference type="GO" id="GO:0016787">
    <property type="term" value="F:hydrolase activity"/>
    <property type="evidence" value="ECO:0007669"/>
    <property type="project" value="UniProtKB-KW"/>
</dbReference>
<keyword evidence="3" id="KW-0732">Signal</keyword>
<keyword evidence="2" id="KW-1133">Transmembrane helix</keyword>
<dbReference type="SUPFAM" id="SSF48208">
    <property type="entry name" value="Six-hairpin glycosidases"/>
    <property type="match status" value="1"/>
</dbReference>
<keyword evidence="4" id="KW-0378">Hydrolase</keyword>
<dbReference type="PANTHER" id="PTHR47791:SF2">
    <property type="entry name" value="ENDO MANNANASE, GH76 FAMILY (EUROFUNG)"/>
    <property type="match status" value="1"/>
</dbReference>
<feature type="transmembrane region" description="Helical" evidence="2">
    <location>
        <begin position="443"/>
        <end position="467"/>
    </location>
</feature>
<dbReference type="Gene3D" id="1.50.10.20">
    <property type="match status" value="1"/>
</dbReference>
<accession>V2XB34</accession>
<feature type="signal peptide" evidence="3">
    <location>
        <begin position="1"/>
        <end position="30"/>
    </location>
</feature>
<reference evidence="4 5" key="1">
    <citation type="journal article" date="2014" name="BMC Genomics">
        <title>Genome and secretome analysis of the hemibiotrophic fungal pathogen, Moniliophthora roreri, which causes frosty pod rot disease of cacao: mechanisms of the biotrophic and necrotrophic phases.</title>
        <authorList>
            <person name="Meinhardt L.W."/>
            <person name="Costa G.G.L."/>
            <person name="Thomazella D.P.T."/>
            <person name="Teixeira P.J.P.L."/>
            <person name="Carazzolle M.F."/>
            <person name="Schuster S.C."/>
            <person name="Carlson J.E."/>
            <person name="Guiltinan M.J."/>
            <person name="Mieczkowski P."/>
            <person name="Farmer A."/>
            <person name="Ramaraj T."/>
            <person name="Crozier J."/>
            <person name="Davis R.E."/>
            <person name="Shao J."/>
            <person name="Melnick R.L."/>
            <person name="Pereira G.A.G."/>
            <person name="Bailey B.A."/>
        </authorList>
    </citation>
    <scope>NUCLEOTIDE SEQUENCE [LARGE SCALE GENOMIC DNA]</scope>
    <source>
        <strain evidence="4 5">MCA 2997</strain>
    </source>
</reference>
<feature type="compositionally biased region" description="Low complexity" evidence="1">
    <location>
        <begin position="549"/>
        <end position="560"/>
    </location>
</feature>
<evidence type="ECO:0000313" key="5">
    <source>
        <dbReference type="Proteomes" id="UP000017559"/>
    </source>
</evidence>
<proteinExistence type="predicted"/>
<evidence type="ECO:0000313" key="4">
    <source>
        <dbReference type="EMBL" id="ESK90021.1"/>
    </source>
</evidence>
<dbReference type="HOGENOM" id="CLU_030049_0_0_1"/>
<evidence type="ECO:0000256" key="3">
    <source>
        <dbReference type="SAM" id="SignalP"/>
    </source>
</evidence>
<organism evidence="4 5">
    <name type="scientific">Moniliophthora roreri (strain MCA 2997)</name>
    <name type="common">Cocoa frosty pod rot fungus</name>
    <name type="synonym">Crinipellis roreri</name>
    <dbReference type="NCBI Taxonomy" id="1381753"/>
    <lineage>
        <taxon>Eukaryota</taxon>
        <taxon>Fungi</taxon>
        <taxon>Dikarya</taxon>
        <taxon>Basidiomycota</taxon>
        <taxon>Agaricomycotina</taxon>
        <taxon>Agaricomycetes</taxon>
        <taxon>Agaricomycetidae</taxon>
        <taxon>Agaricales</taxon>
        <taxon>Marasmiineae</taxon>
        <taxon>Marasmiaceae</taxon>
        <taxon>Moniliophthora</taxon>
    </lineage>
</organism>
<protein>
    <submittedName>
        <fullName evidence="4">Glycoside hydrolase family 76 protein</fullName>
    </submittedName>
</protein>
<dbReference type="KEGG" id="mrr:Moror_7911"/>
<keyword evidence="5" id="KW-1185">Reference proteome</keyword>